<dbReference type="EMBL" id="JAPQKI010000002">
    <property type="protein sequence ID" value="KAJ5110667.1"/>
    <property type="molecule type" value="Genomic_DNA"/>
</dbReference>
<organism evidence="2 3">
    <name type="scientific">Penicillium argentinense</name>
    <dbReference type="NCBI Taxonomy" id="1131581"/>
    <lineage>
        <taxon>Eukaryota</taxon>
        <taxon>Fungi</taxon>
        <taxon>Dikarya</taxon>
        <taxon>Ascomycota</taxon>
        <taxon>Pezizomycotina</taxon>
        <taxon>Eurotiomycetes</taxon>
        <taxon>Eurotiomycetidae</taxon>
        <taxon>Eurotiales</taxon>
        <taxon>Aspergillaceae</taxon>
        <taxon>Penicillium</taxon>
    </lineage>
</organism>
<protein>
    <submittedName>
        <fullName evidence="2">Uncharacterized protein</fullName>
    </submittedName>
</protein>
<reference evidence="2" key="2">
    <citation type="journal article" date="2023" name="IMA Fungus">
        <title>Comparative genomic study of the Penicillium genus elucidates a diverse pangenome and 15 lateral gene transfer events.</title>
        <authorList>
            <person name="Petersen C."/>
            <person name="Sorensen T."/>
            <person name="Nielsen M.R."/>
            <person name="Sondergaard T.E."/>
            <person name="Sorensen J.L."/>
            <person name="Fitzpatrick D.A."/>
            <person name="Frisvad J.C."/>
            <person name="Nielsen K.L."/>
        </authorList>
    </citation>
    <scope>NUCLEOTIDE SEQUENCE</scope>
    <source>
        <strain evidence="2">IBT 30761</strain>
    </source>
</reference>
<dbReference type="Proteomes" id="UP001149074">
    <property type="component" value="Unassembled WGS sequence"/>
</dbReference>
<reference evidence="2" key="1">
    <citation type="submission" date="2022-11" db="EMBL/GenBank/DDBJ databases">
        <authorList>
            <person name="Petersen C."/>
        </authorList>
    </citation>
    <scope>NUCLEOTIDE SEQUENCE</scope>
    <source>
        <strain evidence="2">IBT 30761</strain>
    </source>
</reference>
<evidence type="ECO:0000313" key="2">
    <source>
        <dbReference type="EMBL" id="KAJ5110667.1"/>
    </source>
</evidence>
<feature type="region of interest" description="Disordered" evidence="1">
    <location>
        <begin position="55"/>
        <end position="88"/>
    </location>
</feature>
<sequence>MAYPSPYSRKEQAGTGLVIFESPPWLQPPGESPKLLNLQHFVAHVEVIHKAEQTITHEAPHKAIPDEPDIETPERRDQHMDGTRYETSNRPTHFTIAWSRSIVS</sequence>
<dbReference type="AlphaFoldDB" id="A0A9W9G254"/>
<accession>A0A9W9G254</accession>
<evidence type="ECO:0000256" key="1">
    <source>
        <dbReference type="SAM" id="MobiDB-lite"/>
    </source>
</evidence>
<proteinExistence type="predicted"/>
<name>A0A9W9G254_9EURO</name>
<keyword evidence="3" id="KW-1185">Reference proteome</keyword>
<dbReference type="RefSeq" id="XP_056478737.1">
    <property type="nucleotide sequence ID" value="XM_056613696.1"/>
</dbReference>
<evidence type="ECO:0000313" key="3">
    <source>
        <dbReference type="Proteomes" id="UP001149074"/>
    </source>
</evidence>
<comment type="caution">
    <text evidence="2">The sequence shown here is derived from an EMBL/GenBank/DDBJ whole genome shotgun (WGS) entry which is preliminary data.</text>
</comment>
<dbReference type="GeneID" id="81352675"/>
<gene>
    <name evidence="2" type="ORF">N7532_001202</name>
</gene>
<feature type="compositionally biased region" description="Basic and acidic residues" evidence="1">
    <location>
        <begin position="72"/>
        <end position="84"/>
    </location>
</feature>